<dbReference type="PANTHER" id="PTHR37813">
    <property type="entry name" value="FELS-2 PROPHAGE PROTEIN"/>
    <property type="match status" value="1"/>
</dbReference>
<feature type="coiled-coil region" evidence="2">
    <location>
        <begin position="24"/>
        <end position="90"/>
    </location>
</feature>
<feature type="transmembrane region" description="Helical" evidence="3">
    <location>
        <begin position="876"/>
        <end position="898"/>
    </location>
</feature>
<name>A0A1H0P6W7_SELRU</name>
<dbReference type="RefSeq" id="WP_074571486.1">
    <property type="nucleotide sequence ID" value="NZ_FNJQ01000004.1"/>
</dbReference>
<feature type="transmembrane region" description="Helical" evidence="3">
    <location>
        <begin position="683"/>
        <end position="706"/>
    </location>
</feature>
<dbReference type="AlphaFoldDB" id="A0A1H0P6W7"/>
<dbReference type="Gene3D" id="1.20.120.20">
    <property type="entry name" value="Apolipoprotein"/>
    <property type="match status" value="2"/>
</dbReference>
<keyword evidence="3" id="KW-0812">Transmembrane</keyword>
<feature type="transmembrane region" description="Helical" evidence="3">
    <location>
        <begin position="450"/>
        <end position="477"/>
    </location>
</feature>
<sequence length="1273" mass="130733">MAGRIMELALAIKGRLDGSVTSSMQRAISESRQLQSQIRQANQAMRDAQRAADAEQRATGRVSTAQYQRIAELQARINSLTQRRSDILDAQAAKEQAGARFSHSAGKLGAGIAMTAAAAAPLAAMIGTAANFEQAMSKVKAITNSSNEDMERLTATAQELGSKTQFSASQAAEAMSYLGMAGWKTEQIISGMPGLLDLAAASGSNLATVADIVSDDLTAFGMSADQAGHMADVMAAASTNANTNVEMMGQTFKYAGAVAGAMGYSLEDVAVATGLMANAGIKADQAGTSLRSIMTRLAAPTKESGNAMDQLGISVVNADGTMKPFMTTMKDLRAAFAGLSEAEKAEKAKMIAGQEAMSGLLAVVNASDEDFAKLSNSIMDCDGAAAKMAGTMNDNAKGGAIQLQSAIEGVSIAIGQIFLPTLAQIAGGLASTVGGVAKWAGENRALVSTIIVAAGAVTGLILAVLAINTAVAGINYLRASMELYKVVVTESTIVTKLWAGVTKVAAAAQAAFNAVMAANPIALVVLAIAALVAAMVYLFNTNQEFHDTVIAAWEEIKSAAMEVWNAIAPIVMAAWEGIKAAAQAGIEFLKGLWADIGPSVMNAFSKIVPILSWVVGVAKTLIVAGLAFWATYIRTMITVIGGIIRGIVSVVTAVWSTLTAIWSAGSNAVTAITETLGAVFGGIWNGLTAGVSAAWSIITSIVSAGVSTAESIMQTLVSVGTSVMEGITQALEPITSAISYVFDEASAAVIPVINEIVNTVSSVVSTIRETLSSLWGGAGSSAESAWDGVKNAVSGAIDYIRSLVQGIAPVLNAIWGGLSAAASAAWSVITGIVSGAVAAIGAVIRFLTPIFTTVWSVIVGVVSVYWTIISTVIKTAINVIAAIIRALVPIFSAVWSVIKVVAKVAFIAMAVVALPVIAAIGVAVVAMGAVIYAVWQAVKLAASVAWAVISTVVQAAMAIIVPVVQAAGVVLAAVWSFIQDTAIMVWNTITMAIETALTIIMPIVEAAGAVISEVWNAIMAVAIMVWDMISATVGAVASAIGSFITEAAAVIMACWNSIQATAEACWNAIVSTVQSVWDTVQGIVDAGVEAVTAKWEQLKSIFSSPIQAVVNFVRGGDSGAASASGVDISANAAGGIYRRGAFLTTFAEEGPEAAIPLDGSARAISLWRQAGQIMGLMPNGVMGQAAGMTSLMQQAGNSLRTPASAIPAPSANINKSNSITVDFNPTINVTGGGGADVKAMIMAALAEQKAQFERELPGMLARVKAGQRRLSYE</sequence>
<dbReference type="PANTHER" id="PTHR37813:SF1">
    <property type="entry name" value="FELS-2 PROPHAGE PROTEIN"/>
    <property type="match status" value="1"/>
</dbReference>
<evidence type="ECO:0000313" key="6">
    <source>
        <dbReference type="Proteomes" id="UP000182412"/>
    </source>
</evidence>
<reference evidence="5 6" key="1">
    <citation type="submission" date="2016-10" db="EMBL/GenBank/DDBJ databases">
        <authorList>
            <person name="de Groot N.N."/>
        </authorList>
    </citation>
    <scope>NUCLEOTIDE SEQUENCE [LARGE SCALE GENOMIC DNA]</scope>
    <source>
        <strain evidence="5 6">S137</strain>
    </source>
</reference>
<feature type="transmembrane region" description="Helical" evidence="3">
    <location>
        <begin position="610"/>
        <end position="630"/>
    </location>
</feature>
<dbReference type="Pfam" id="PF10145">
    <property type="entry name" value="PhageMin_Tail"/>
    <property type="match status" value="1"/>
</dbReference>
<protein>
    <submittedName>
        <fullName evidence="5">Phage tail tape measure protein, TP901 family, core region</fullName>
    </submittedName>
</protein>
<feature type="transmembrane region" description="Helical" evidence="3">
    <location>
        <begin position="983"/>
        <end position="1004"/>
    </location>
</feature>
<keyword evidence="3" id="KW-0472">Membrane</keyword>
<feature type="transmembrane region" description="Helical" evidence="3">
    <location>
        <begin position="1016"/>
        <end position="1044"/>
    </location>
</feature>
<feature type="domain" description="Phage tail tape measure protein" evidence="4">
    <location>
        <begin position="155"/>
        <end position="353"/>
    </location>
</feature>
<feature type="transmembrane region" description="Helical" evidence="3">
    <location>
        <begin position="642"/>
        <end position="663"/>
    </location>
</feature>
<keyword evidence="2" id="KW-0175">Coiled coil</keyword>
<keyword evidence="3" id="KW-1133">Transmembrane helix</keyword>
<dbReference type="NCBIfam" id="TIGR01760">
    <property type="entry name" value="tape_meas_TP901"/>
    <property type="match status" value="1"/>
</dbReference>
<gene>
    <name evidence="5" type="ORF">SAMN05216366_104141</name>
</gene>
<proteinExistence type="predicted"/>
<feature type="transmembrane region" description="Helical" evidence="3">
    <location>
        <begin position="944"/>
        <end position="977"/>
    </location>
</feature>
<dbReference type="InterPro" id="IPR010090">
    <property type="entry name" value="Phage_tape_meas"/>
</dbReference>
<feature type="transmembrane region" description="Helical" evidence="3">
    <location>
        <begin position="850"/>
        <end position="869"/>
    </location>
</feature>
<evidence type="ECO:0000256" key="1">
    <source>
        <dbReference type="ARBA" id="ARBA00022612"/>
    </source>
</evidence>
<dbReference type="OrthoDB" id="8429573at2"/>
<feature type="transmembrane region" description="Helical" evidence="3">
    <location>
        <begin position="904"/>
        <end position="932"/>
    </location>
</feature>
<evidence type="ECO:0000256" key="2">
    <source>
        <dbReference type="SAM" id="Coils"/>
    </source>
</evidence>
<evidence type="ECO:0000256" key="3">
    <source>
        <dbReference type="SAM" id="Phobius"/>
    </source>
</evidence>
<keyword evidence="1" id="KW-1188">Viral release from host cell</keyword>
<evidence type="ECO:0000259" key="4">
    <source>
        <dbReference type="Pfam" id="PF10145"/>
    </source>
</evidence>
<organism evidence="5 6">
    <name type="scientific">Selenomonas ruminantium</name>
    <dbReference type="NCBI Taxonomy" id="971"/>
    <lineage>
        <taxon>Bacteria</taxon>
        <taxon>Bacillati</taxon>
        <taxon>Bacillota</taxon>
        <taxon>Negativicutes</taxon>
        <taxon>Selenomonadales</taxon>
        <taxon>Selenomonadaceae</taxon>
        <taxon>Selenomonas</taxon>
    </lineage>
</organism>
<feature type="transmembrane region" description="Helical" evidence="3">
    <location>
        <begin position="521"/>
        <end position="539"/>
    </location>
</feature>
<accession>A0A1H0P6W7</accession>
<dbReference type="Proteomes" id="UP000182412">
    <property type="component" value="Unassembled WGS sequence"/>
</dbReference>
<dbReference type="EMBL" id="FNJQ01000004">
    <property type="protein sequence ID" value="SDP00827.1"/>
    <property type="molecule type" value="Genomic_DNA"/>
</dbReference>
<evidence type="ECO:0000313" key="5">
    <source>
        <dbReference type="EMBL" id="SDP00827.1"/>
    </source>
</evidence>